<dbReference type="SMART" id="SM00320">
    <property type="entry name" value="WD40"/>
    <property type="match status" value="4"/>
</dbReference>
<feature type="repeat" description="WD" evidence="1">
    <location>
        <begin position="409"/>
        <end position="450"/>
    </location>
</feature>
<reference evidence="2 3" key="1">
    <citation type="submission" date="2024-04" db="EMBL/GenBank/DDBJ databases">
        <title>Tritrichomonas musculus Genome.</title>
        <authorList>
            <person name="Alves-Ferreira E."/>
            <person name="Grigg M."/>
            <person name="Lorenzi H."/>
            <person name="Galac M."/>
        </authorList>
    </citation>
    <scope>NUCLEOTIDE SEQUENCE [LARGE SCALE GENOMIC DNA]</scope>
    <source>
        <strain evidence="2 3">EAF2021</strain>
    </source>
</reference>
<evidence type="ECO:0000256" key="1">
    <source>
        <dbReference type="PROSITE-ProRule" id="PRU00221"/>
    </source>
</evidence>
<dbReference type="InterPro" id="IPR036322">
    <property type="entry name" value="WD40_repeat_dom_sf"/>
</dbReference>
<dbReference type="PANTHER" id="PTHR19879:SF1">
    <property type="entry name" value="CANNONBALL-RELATED"/>
    <property type="match status" value="1"/>
</dbReference>
<gene>
    <name evidence="2" type="ORF">M9Y10_028350</name>
</gene>
<dbReference type="PROSITE" id="PS50082">
    <property type="entry name" value="WD_REPEATS_2"/>
    <property type="match status" value="1"/>
</dbReference>
<evidence type="ECO:0000313" key="2">
    <source>
        <dbReference type="EMBL" id="KAK8891144.1"/>
    </source>
</evidence>
<accession>A0ABR2KJ24</accession>
<keyword evidence="1" id="KW-0853">WD repeat</keyword>
<dbReference type="InterPro" id="IPR001680">
    <property type="entry name" value="WD40_rpt"/>
</dbReference>
<dbReference type="Pfam" id="PF00400">
    <property type="entry name" value="WD40"/>
    <property type="match status" value="3"/>
</dbReference>
<name>A0ABR2KJ24_9EUKA</name>
<organism evidence="2 3">
    <name type="scientific">Tritrichomonas musculus</name>
    <dbReference type="NCBI Taxonomy" id="1915356"/>
    <lineage>
        <taxon>Eukaryota</taxon>
        <taxon>Metamonada</taxon>
        <taxon>Parabasalia</taxon>
        <taxon>Tritrichomonadida</taxon>
        <taxon>Tritrichomonadidae</taxon>
        <taxon>Tritrichomonas</taxon>
    </lineage>
</organism>
<sequence length="565" mass="63512">MISSRPISRDKLKPHDFIAALGFQKESSDKSKTNNTAILPSSCNLNVYAFELFFENARHSQLLRILSSDHIEHGFKIIAEAAQSDNLNSLKYLINRIFIFAFIEIFLADKSERASLFVKRQSHFTTFSESILDQLCNVKCDMADSIPVIFDHIMGPMQVEFGCSFYEKIDQFIDESTAPAISFLLKPFLHNEISQKKINLPLSTQTINRPTNLFGEVEECPYFFAEAPLPKLSPYQYPFAKFKIAQNCPIIHISKPKFIPSQIPTITCMNAPRYVETSSISKSSLEFIYSVESRLFLCKSNLENESFQDCNIKNLNMKCDVNELYTHESPISSVSLSDCGNWALSCDITGGIHLVNVNQRERVCDYQPVKSCISCSSFSPTIPHMFAIGTFQGEVRVYSLSSRTPVRILEGHKKGIVSVKIHPNSEYLASVSLDATVRIWSITQSCTVRLFRAAGNLPTSLRISNNGKLVMTTSADGNVAIHDIGSGRVSKVFKPSENPLMDAVFIMNDQMVVGYDRLGNFFFWETNEKYGAQIATVRIDRVRVAAIECLSSDEVRIIGCSKQTK</sequence>
<protein>
    <recommendedName>
        <fullName evidence="4">TFIID subunit TAF5 NTD2 domain-containing protein</fullName>
    </recommendedName>
</protein>
<dbReference type="Gene3D" id="2.130.10.10">
    <property type="entry name" value="YVTN repeat-like/Quinoprotein amine dehydrogenase"/>
    <property type="match status" value="1"/>
</dbReference>
<evidence type="ECO:0000313" key="3">
    <source>
        <dbReference type="Proteomes" id="UP001470230"/>
    </source>
</evidence>
<dbReference type="SUPFAM" id="SSF50978">
    <property type="entry name" value="WD40 repeat-like"/>
    <property type="match status" value="1"/>
</dbReference>
<dbReference type="PROSITE" id="PS50294">
    <property type="entry name" value="WD_REPEATS_REGION"/>
    <property type="match status" value="1"/>
</dbReference>
<evidence type="ECO:0008006" key="4">
    <source>
        <dbReference type="Google" id="ProtNLM"/>
    </source>
</evidence>
<dbReference type="Proteomes" id="UP001470230">
    <property type="component" value="Unassembled WGS sequence"/>
</dbReference>
<proteinExistence type="predicted"/>
<dbReference type="PANTHER" id="PTHR19879">
    <property type="entry name" value="TRANSCRIPTION INITIATION FACTOR TFIID"/>
    <property type="match status" value="1"/>
</dbReference>
<dbReference type="EMBL" id="JAPFFF010000004">
    <property type="protein sequence ID" value="KAK8891144.1"/>
    <property type="molecule type" value="Genomic_DNA"/>
</dbReference>
<dbReference type="InterPro" id="IPR015943">
    <property type="entry name" value="WD40/YVTN_repeat-like_dom_sf"/>
</dbReference>
<comment type="caution">
    <text evidence="2">The sequence shown here is derived from an EMBL/GenBank/DDBJ whole genome shotgun (WGS) entry which is preliminary data.</text>
</comment>
<keyword evidence="3" id="KW-1185">Reference proteome</keyword>